<dbReference type="VEuPathDB" id="FungiDB:PYU1_G006183"/>
<feature type="domain" description="Glycosyl hydrolase family 31 C-terminal" evidence="9">
    <location>
        <begin position="652"/>
        <end position="742"/>
    </location>
</feature>
<dbReference type="InterPro" id="IPR011013">
    <property type="entry name" value="Gal_mutarotase_sf_dom"/>
</dbReference>
<evidence type="ECO:0000256" key="2">
    <source>
        <dbReference type="ARBA" id="ARBA00022801"/>
    </source>
</evidence>
<dbReference type="CDD" id="cd14752">
    <property type="entry name" value="GH31_N"/>
    <property type="match status" value="1"/>
</dbReference>
<protein>
    <recommendedName>
        <fullName evidence="5">Maltase</fullName>
    </recommendedName>
</protein>
<evidence type="ECO:0000259" key="8">
    <source>
        <dbReference type="Pfam" id="PF13802"/>
    </source>
</evidence>
<dbReference type="GO" id="GO:0004553">
    <property type="term" value="F:hydrolase activity, hydrolyzing O-glycosyl compounds"/>
    <property type="evidence" value="ECO:0007669"/>
    <property type="project" value="InterPro"/>
</dbReference>
<evidence type="ECO:0000313" key="11">
    <source>
        <dbReference type="Proteomes" id="UP000019132"/>
    </source>
</evidence>
<keyword evidence="2 6" id="KW-0378">Hydrolase</keyword>
<comment type="similarity">
    <text evidence="1 6">Belongs to the glycosyl hydrolase 31 family.</text>
</comment>
<dbReference type="GO" id="GO:0030246">
    <property type="term" value="F:carbohydrate binding"/>
    <property type="evidence" value="ECO:0007669"/>
    <property type="project" value="InterPro"/>
</dbReference>
<keyword evidence="11" id="KW-1185">Reference proteome</keyword>
<evidence type="ECO:0000313" key="10">
    <source>
        <dbReference type="EnsemblProtists" id="PYU1_T006195"/>
    </source>
</evidence>
<keyword evidence="3" id="KW-0325">Glycoprotein</keyword>
<dbReference type="InterPro" id="IPR048395">
    <property type="entry name" value="Glyco_hydro_31_C"/>
</dbReference>
<reference evidence="11" key="2">
    <citation type="submission" date="2010-04" db="EMBL/GenBank/DDBJ databases">
        <authorList>
            <person name="Buell R."/>
            <person name="Hamilton J."/>
            <person name="Hostetler J."/>
        </authorList>
    </citation>
    <scope>NUCLEOTIDE SEQUENCE [LARGE SCALE GENOMIC DNA]</scope>
    <source>
        <strain evidence="11">DAOM:BR144</strain>
    </source>
</reference>
<accession>K3WMK3</accession>
<dbReference type="EMBL" id="GL376625">
    <property type="status" value="NOT_ANNOTATED_CDS"/>
    <property type="molecule type" value="Genomic_DNA"/>
</dbReference>
<dbReference type="OMA" id="PYVINHD"/>
<organism evidence="10 11">
    <name type="scientific">Globisporangium ultimum (strain ATCC 200006 / CBS 805.95 / DAOM BR144)</name>
    <name type="common">Pythium ultimum</name>
    <dbReference type="NCBI Taxonomy" id="431595"/>
    <lineage>
        <taxon>Eukaryota</taxon>
        <taxon>Sar</taxon>
        <taxon>Stramenopiles</taxon>
        <taxon>Oomycota</taxon>
        <taxon>Peronosporomycetes</taxon>
        <taxon>Pythiales</taxon>
        <taxon>Pythiaceae</taxon>
        <taxon>Globisporangium</taxon>
    </lineage>
</organism>
<dbReference type="Proteomes" id="UP000019132">
    <property type="component" value="Unassembled WGS sequence"/>
</dbReference>
<dbReference type="InterPro" id="IPR025887">
    <property type="entry name" value="Glyco_hydro_31_N_dom"/>
</dbReference>
<dbReference type="InterPro" id="IPR030458">
    <property type="entry name" value="Glyco_hydro_31_AS"/>
</dbReference>
<dbReference type="Gene3D" id="3.20.20.80">
    <property type="entry name" value="Glycosidases"/>
    <property type="match status" value="1"/>
</dbReference>
<dbReference type="Pfam" id="PF21365">
    <property type="entry name" value="Glyco_hydro_31_3rd"/>
    <property type="match status" value="1"/>
</dbReference>
<dbReference type="Pfam" id="PF01055">
    <property type="entry name" value="Glyco_hydro_31_2nd"/>
    <property type="match status" value="1"/>
</dbReference>
<dbReference type="CDD" id="cd06602">
    <property type="entry name" value="GH31_MGAM_SI_GAA"/>
    <property type="match status" value="1"/>
</dbReference>
<dbReference type="SUPFAM" id="SSF74650">
    <property type="entry name" value="Galactose mutarotase-like"/>
    <property type="match status" value="1"/>
</dbReference>
<reference evidence="11" key="1">
    <citation type="journal article" date="2010" name="Genome Biol.">
        <title>Genome sequence of the necrotrophic plant pathogen Pythium ultimum reveals original pathogenicity mechanisms and effector repertoire.</title>
        <authorList>
            <person name="Levesque C.A."/>
            <person name="Brouwer H."/>
            <person name="Cano L."/>
            <person name="Hamilton J.P."/>
            <person name="Holt C."/>
            <person name="Huitema E."/>
            <person name="Raffaele S."/>
            <person name="Robideau G.P."/>
            <person name="Thines M."/>
            <person name="Win J."/>
            <person name="Zerillo M.M."/>
            <person name="Beakes G.W."/>
            <person name="Boore J.L."/>
            <person name="Busam D."/>
            <person name="Dumas B."/>
            <person name="Ferriera S."/>
            <person name="Fuerstenberg S.I."/>
            <person name="Gachon C.M."/>
            <person name="Gaulin E."/>
            <person name="Govers F."/>
            <person name="Grenville-Briggs L."/>
            <person name="Horner N."/>
            <person name="Hostetler J."/>
            <person name="Jiang R.H."/>
            <person name="Johnson J."/>
            <person name="Krajaejun T."/>
            <person name="Lin H."/>
            <person name="Meijer H.J."/>
            <person name="Moore B."/>
            <person name="Morris P."/>
            <person name="Phuntmart V."/>
            <person name="Puiu D."/>
            <person name="Shetty J."/>
            <person name="Stajich J.E."/>
            <person name="Tripathy S."/>
            <person name="Wawra S."/>
            <person name="van West P."/>
            <person name="Whitty B.R."/>
            <person name="Coutinho P.M."/>
            <person name="Henrissat B."/>
            <person name="Martin F."/>
            <person name="Thomas P.D."/>
            <person name="Tyler B.M."/>
            <person name="De Vries R.P."/>
            <person name="Kamoun S."/>
            <person name="Yandell M."/>
            <person name="Tisserat N."/>
            <person name="Buell C.R."/>
        </authorList>
    </citation>
    <scope>NUCLEOTIDE SEQUENCE</scope>
    <source>
        <strain evidence="11">DAOM:BR144</strain>
    </source>
</reference>
<dbReference type="Gene3D" id="2.60.40.1180">
    <property type="entry name" value="Golgi alpha-mannosidase II"/>
    <property type="match status" value="2"/>
</dbReference>
<dbReference type="InterPro" id="IPR013780">
    <property type="entry name" value="Glyco_hydro_b"/>
</dbReference>
<proteinExistence type="inferred from homology"/>
<dbReference type="PROSITE" id="PS00129">
    <property type="entry name" value="GLYCOSYL_HYDROL_F31_1"/>
    <property type="match status" value="1"/>
</dbReference>
<dbReference type="GO" id="GO:0005975">
    <property type="term" value="P:carbohydrate metabolic process"/>
    <property type="evidence" value="ECO:0007669"/>
    <property type="project" value="InterPro"/>
</dbReference>
<keyword evidence="4 6" id="KW-0326">Glycosidase</keyword>
<dbReference type="SUPFAM" id="SSF51445">
    <property type="entry name" value="(Trans)glycosidases"/>
    <property type="match status" value="1"/>
</dbReference>
<dbReference type="eggNOG" id="KOG1065">
    <property type="taxonomic scope" value="Eukaryota"/>
</dbReference>
<dbReference type="InParanoid" id="K3WMK3"/>
<dbReference type="HOGENOM" id="CLU_000631_11_2_1"/>
<dbReference type="SUPFAM" id="SSF51011">
    <property type="entry name" value="Glycosyl hydrolase domain"/>
    <property type="match status" value="1"/>
</dbReference>
<reference evidence="10" key="3">
    <citation type="submission" date="2015-02" db="UniProtKB">
        <authorList>
            <consortium name="EnsemblProtists"/>
        </authorList>
    </citation>
    <scope>IDENTIFICATION</scope>
    <source>
        <strain evidence="10">DAOM BR144</strain>
    </source>
</reference>
<evidence type="ECO:0000256" key="3">
    <source>
        <dbReference type="ARBA" id="ARBA00023180"/>
    </source>
</evidence>
<dbReference type="PANTHER" id="PTHR22762:SF133">
    <property type="entry name" value="P-TYPE DOMAIN-CONTAINING PROTEIN"/>
    <property type="match status" value="1"/>
</dbReference>
<evidence type="ECO:0000259" key="9">
    <source>
        <dbReference type="Pfam" id="PF21365"/>
    </source>
</evidence>
<name>K3WMK3_GLOUD</name>
<dbReference type="STRING" id="431595.K3WMK3"/>
<evidence type="ECO:0000256" key="4">
    <source>
        <dbReference type="ARBA" id="ARBA00023295"/>
    </source>
</evidence>
<dbReference type="InterPro" id="IPR017853">
    <property type="entry name" value="GH"/>
</dbReference>
<evidence type="ECO:0000256" key="5">
    <source>
        <dbReference type="ARBA" id="ARBA00041343"/>
    </source>
</evidence>
<evidence type="ECO:0000256" key="1">
    <source>
        <dbReference type="ARBA" id="ARBA00007806"/>
    </source>
</evidence>
<evidence type="ECO:0000256" key="6">
    <source>
        <dbReference type="RuleBase" id="RU361185"/>
    </source>
</evidence>
<dbReference type="EnsemblProtists" id="PYU1_T006195">
    <property type="protein sequence ID" value="PYU1_T006195"/>
    <property type="gene ID" value="PYU1_G006183"/>
</dbReference>
<dbReference type="PANTHER" id="PTHR22762">
    <property type="entry name" value="ALPHA-GLUCOSIDASE"/>
    <property type="match status" value="1"/>
</dbReference>
<dbReference type="InterPro" id="IPR000322">
    <property type="entry name" value="Glyco_hydro_31_TIM"/>
</dbReference>
<sequence>MASSTSEVFEAASITTPTVAGYVNTAGYAVTKSYETSDRLVLELALNKNQGAEVYGPDLEELVVEVTKGLKDAIRVKISDKSRSRWEVPKGLYAKGALGDANYGKRNVFGRQSDFQFSYTRTPFSFKVTRRTDGYVVFDSSKLSLVVKDQYLQIATAVDADLNIYGLGESTHEHMRLNVGDKHTLWARDQFSLDVNVNLYGSHPFYLGLNSKGKAHGVLLLNSNGMDITLEKDKLVYQTLGGVLDFHIVAGPTPADVVSQYTALIGRPKLQPYWSYGFHQCRWGYQSAAVLREVVDKYATGEIPLDVIWADIDHMNKFYDFTLDPVNFPAPEMQSLLADVHARGQKFVPIIDPGIPDDKADYAYSRGLELDVFIKDTKGKPYLGQVWPGPTVFPDFFHPNASSYWSEQLNKFHKVLPFDGIWLDMNELANFCPGTSCARKEGQTCPLTGSISNLTTCCLECVDDMNKYDHPPFAINNANTKDDLFHKGISTNALQYNGIRQYDAHNLYGFSESIATNNAQEQLFGKRSFVLSRSTFPGAGAYVAHWTGDNGASWNDMQYSIPQILNFGLYGIPMVGSDICGFIDNTTEELCARWTALGAFYPFARNHNNFGNIPHEAYVWDSVAAIGRKFLGIRYRLLPYFYTLGYQAHVTGAPIARALFYEFPDDWNARVSPAVDRQFLLGSALLVTPVLTQGATSVTGYVPVGIWYDLLTYARVESKGQSVTWNVALDEMPVHIRGGSILPLHQAALTSAAARTSPFDLVVALSASGDATGQLYLDDGEDVNPDGKSTLVEFRVDSNLLGATLSSKVVANNYKGAASKTLNKLVVLGVKKKPSLVLSNVFTRVASVTYDAPTQRLEIDLSPLNAKVTDALNIFWR</sequence>
<dbReference type="Pfam" id="PF13802">
    <property type="entry name" value="Gal_mutarotas_2"/>
    <property type="match status" value="1"/>
</dbReference>
<feature type="domain" description="Glycoside hydrolase family 31 TIM barrel" evidence="7">
    <location>
        <begin position="268"/>
        <end position="644"/>
    </location>
</feature>
<dbReference type="AlphaFoldDB" id="K3WMK3"/>
<evidence type="ECO:0000259" key="7">
    <source>
        <dbReference type="Pfam" id="PF01055"/>
    </source>
</evidence>
<feature type="domain" description="Glycoside hydrolase family 31 N-terminal" evidence="8">
    <location>
        <begin position="73"/>
        <end position="225"/>
    </location>
</feature>
<dbReference type="Gene3D" id="2.60.40.1760">
    <property type="entry name" value="glycosyl hydrolase (family 31)"/>
    <property type="match status" value="1"/>
</dbReference>